<feature type="compositionally biased region" description="Low complexity" evidence="1">
    <location>
        <begin position="84"/>
        <end position="104"/>
    </location>
</feature>
<dbReference type="CDD" id="cd04301">
    <property type="entry name" value="NAT_SF"/>
    <property type="match status" value="1"/>
</dbReference>
<dbReference type="SUPFAM" id="SSF55729">
    <property type="entry name" value="Acyl-CoA N-acyltransferases (Nat)"/>
    <property type="match status" value="1"/>
</dbReference>
<dbReference type="GO" id="GO:0016747">
    <property type="term" value="F:acyltransferase activity, transferring groups other than amino-acyl groups"/>
    <property type="evidence" value="ECO:0007669"/>
    <property type="project" value="InterPro"/>
</dbReference>
<dbReference type="EMBL" id="JADIIN010000066">
    <property type="protein sequence ID" value="MBF4469412.1"/>
    <property type="molecule type" value="Genomic_DNA"/>
</dbReference>
<feature type="region of interest" description="Disordered" evidence="1">
    <location>
        <begin position="84"/>
        <end position="161"/>
    </location>
</feature>
<dbReference type="InterPro" id="IPR050276">
    <property type="entry name" value="MshD_Acetyltransferase"/>
</dbReference>
<reference evidence="3" key="1">
    <citation type="submission" date="2020-10" db="EMBL/GenBank/DDBJ databases">
        <title>Dehalococcoides mccartyi of a TCE/Cr reducing biochatode.</title>
        <authorList>
            <person name="Matturro B."/>
        </authorList>
    </citation>
    <scope>NUCLEOTIDE SEQUENCE</scope>
    <source>
        <strain evidence="3">Bin4</strain>
    </source>
</reference>
<dbReference type="AlphaFoldDB" id="A0A843AEC1"/>
<dbReference type="Proteomes" id="UP000658733">
    <property type="component" value="Unassembled WGS sequence"/>
</dbReference>
<evidence type="ECO:0000313" key="3">
    <source>
        <dbReference type="EMBL" id="MBF4469412.1"/>
    </source>
</evidence>
<dbReference type="RefSeq" id="WP_278523887.1">
    <property type="nucleotide sequence ID" value="NZ_JADIIN010000066.1"/>
</dbReference>
<dbReference type="PROSITE" id="PS51186">
    <property type="entry name" value="GNAT"/>
    <property type="match status" value="1"/>
</dbReference>
<feature type="compositionally biased region" description="Low complexity" evidence="1">
    <location>
        <begin position="112"/>
        <end position="123"/>
    </location>
</feature>
<evidence type="ECO:0000256" key="1">
    <source>
        <dbReference type="SAM" id="MobiDB-lite"/>
    </source>
</evidence>
<gene>
    <name evidence="3" type="ORF">ISP01_08420</name>
</gene>
<accession>A0A843AEC1</accession>
<feature type="compositionally biased region" description="Basic and acidic residues" evidence="1">
    <location>
        <begin position="124"/>
        <end position="156"/>
    </location>
</feature>
<sequence length="318" mass="37183">MIFKEFNPNKHDTRKVAELIYSVDYRTNLKVFRSKERAVLAIETLLLSEKNNYNEKKSEDYIIDLNHHNNQKNIANITNDQKYNANNNSIKKTNNHNKSNYNNKYNDRENNKNINNKSVNNKYLDNKDINNNKSVNNKDLDNKDLDNKDLDNKDINNKNINSNNLNNNSKFYIILDKNDFDDEENIIGIISLVKGKKGSLLKDILVTLKNLNLLDSLRFSFIYILDYFVLAKTLPDDIYLAEIAIDKSQRGKGMGTEILNIIIEAARKKRFKRVVLDAEFNNKGAIKLYKSLGFEIFDKKSIKLFKKERGMYNMEYVL</sequence>
<dbReference type="Gene3D" id="3.40.630.30">
    <property type="match status" value="1"/>
</dbReference>
<organism evidence="3 4">
    <name type="scientific">Methanobrevibacter arboriphilus</name>
    <dbReference type="NCBI Taxonomy" id="39441"/>
    <lineage>
        <taxon>Archaea</taxon>
        <taxon>Methanobacteriati</taxon>
        <taxon>Methanobacteriota</taxon>
        <taxon>Methanomada group</taxon>
        <taxon>Methanobacteria</taxon>
        <taxon>Methanobacteriales</taxon>
        <taxon>Methanobacteriaceae</taxon>
        <taxon>Methanobrevibacter</taxon>
    </lineage>
</organism>
<evidence type="ECO:0000313" key="4">
    <source>
        <dbReference type="Proteomes" id="UP000658733"/>
    </source>
</evidence>
<evidence type="ECO:0000259" key="2">
    <source>
        <dbReference type="PROSITE" id="PS51186"/>
    </source>
</evidence>
<feature type="domain" description="N-acetyltransferase" evidence="2">
    <location>
        <begin position="160"/>
        <end position="318"/>
    </location>
</feature>
<dbReference type="Pfam" id="PF00583">
    <property type="entry name" value="Acetyltransf_1"/>
    <property type="match status" value="1"/>
</dbReference>
<comment type="caution">
    <text evidence="3">The sequence shown here is derived from an EMBL/GenBank/DDBJ whole genome shotgun (WGS) entry which is preliminary data.</text>
</comment>
<dbReference type="PANTHER" id="PTHR43617">
    <property type="entry name" value="L-AMINO ACID N-ACETYLTRANSFERASE"/>
    <property type="match status" value="1"/>
</dbReference>
<dbReference type="InterPro" id="IPR016181">
    <property type="entry name" value="Acyl_CoA_acyltransferase"/>
</dbReference>
<name>A0A843AEC1_METAZ</name>
<proteinExistence type="predicted"/>
<dbReference type="InterPro" id="IPR000182">
    <property type="entry name" value="GNAT_dom"/>
</dbReference>
<protein>
    <submittedName>
        <fullName evidence="3">GNAT family N-acetyltransferase</fullName>
    </submittedName>
</protein>
<keyword evidence="3" id="KW-0808">Transferase</keyword>